<comment type="caution">
    <text evidence="2">The sequence shown here is derived from an EMBL/GenBank/DDBJ whole genome shotgun (WGS) entry which is preliminary data.</text>
</comment>
<evidence type="ECO:0000313" key="3">
    <source>
        <dbReference type="Proteomes" id="UP001159428"/>
    </source>
</evidence>
<reference evidence="2 3" key="1">
    <citation type="submission" date="2022-05" db="EMBL/GenBank/DDBJ databases">
        <authorList>
            <consortium name="Genoscope - CEA"/>
            <person name="William W."/>
        </authorList>
    </citation>
    <scope>NUCLEOTIDE SEQUENCE [LARGE SCALE GENOMIC DNA]</scope>
</reference>
<name>A0AAU9VQL3_9CNID</name>
<gene>
    <name evidence="2" type="ORF">PMEA_00010051</name>
</gene>
<protein>
    <submittedName>
        <fullName evidence="2">Uncharacterized protein</fullName>
    </submittedName>
</protein>
<feature type="compositionally biased region" description="Polar residues" evidence="1">
    <location>
        <begin position="67"/>
        <end position="79"/>
    </location>
</feature>
<dbReference type="Proteomes" id="UP001159428">
    <property type="component" value="Unassembled WGS sequence"/>
</dbReference>
<proteinExistence type="predicted"/>
<keyword evidence="3" id="KW-1185">Reference proteome</keyword>
<organism evidence="2 3">
    <name type="scientific">Pocillopora meandrina</name>
    <dbReference type="NCBI Taxonomy" id="46732"/>
    <lineage>
        <taxon>Eukaryota</taxon>
        <taxon>Metazoa</taxon>
        <taxon>Cnidaria</taxon>
        <taxon>Anthozoa</taxon>
        <taxon>Hexacorallia</taxon>
        <taxon>Scleractinia</taxon>
        <taxon>Astrocoeniina</taxon>
        <taxon>Pocilloporidae</taxon>
        <taxon>Pocillopora</taxon>
    </lineage>
</organism>
<evidence type="ECO:0000313" key="2">
    <source>
        <dbReference type="EMBL" id="CAH3033439.1"/>
    </source>
</evidence>
<accession>A0AAU9VQL3</accession>
<dbReference type="AlphaFoldDB" id="A0AAU9VQL3"/>
<evidence type="ECO:0000256" key="1">
    <source>
        <dbReference type="SAM" id="MobiDB-lite"/>
    </source>
</evidence>
<feature type="non-terminal residue" evidence="2">
    <location>
        <position position="1"/>
    </location>
</feature>
<sequence length="166" mass="18034">SCHGCQAVSKYSASEPMVQAYPPSGPWQDCTADILGPLSSGENLVLLLQFYDSRYFEVVILKSTTSTKKYQENGATESESVVPRQPTASPLEPATPFLPITSQPIASQPIASQPIVSQPIASQPIASPISMQQIVNPSSPMLKTSQRPTRMIRIPKQVEDYELSKA</sequence>
<feature type="region of interest" description="Disordered" evidence="1">
    <location>
        <begin position="67"/>
        <end position="98"/>
    </location>
</feature>
<dbReference type="EMBL" id="CALNXJ010000002">
    <property type="protein sequence ID" value="CAH3033439.1"/>
    <property type="molecule type" value="Genomic_DNA"/>
</dbReference>